<accession>A0A1B9UCR1</accession>
<dbReference type="AlphaFoldDB" id="A0A1B9UCR1"/>
<comment type="caution">
    <text evidence="1">The sequence shown here is derived from an EMBL/GenBank/DDBJ whole genome shotgun (WGS) entry which is preliminary data.</text>
</comment>
<evidence type="ECO:0000313" key="1">
    <source>
        <dbReference type="EMBL" id="NTC28839.1"/>
    </source>
</evidence>
<dbReference type="Proteomes" id="UP000702952">
    <property type="component" value="Unassembled WGS sequence"/>
</dbReference>
<name>A0A1B9UCR1_AGRTU</name>
<organism evidence="1 2">
    <name type="scientific">Agrobacterium tumefaciens</name>
    <dbReference type="NCBI Taxonomy" id="358"/>
    <lineage>
        <taxon>Bacteria</taxon>
        <taxon>Pseudomonadati</taxon>
        <taxon>Pseudomonadota</taxon>
        <taxon>Alphaproteobacteria</taxon>
        <taxon>Hyphomicrobiales</taxon>
        <taxon>Rhizobiaceae</taxon>
        <taxon>Rhizobium/Agrobacterium group</taxon>
        <taxon>Agrobacterium</taxon>
        <taxon>Agrobacterium tumefaciens complex</taxon>
    </lineage>
</organism>
<protein>
    <submittedName>
        <fullName evidence="1">Uncharacterized protein</fullName>
    </submittedName>
</protein>
<proteinExistence type="predicted"/>
<dbReference type="RefSeq" id="WP_065658438.1">
    <property type="nucleotide sequence ID" value="NZ_CP123839.1"/>
</dbReference>
<evidence type="ECO:0000313" key="2">
    <source>
        <dbReference type="Proteomes" id="UP000702952"/>
    </source>
</evidence>
<dbReference type="EMBL" id="JAAMAY010000019">
    <property type="protein sequence ID" value="NTC28839.1"/>
    <property type="molecule type" value="Genomic_DNA"/>
</dbReference>
<sequence>MIERTTETEITFTHPFRLEALSEPLGAGTYRLVIDEELIEGLSFTAYRRVGTHLEIPAIAVAMNRRQFLQVSPTEIDDVLARDVATADAGPRAIP</sequence>
<reference evidence="1" key="1">
    <citation type="journal article" date="2020" name="Science">
        <title>Unexpected conservation and global transmission of agrobacterial virulence plasmids.</title>
        <authorList>
            <person name="Weisberg A.J."/>
            <person name="Davis E.W. 2nd"/>
            <person name="Tabima J."/>
            <person name="Belcher M.S."/>
            <person name="Miller M."/>
            <person name="Kuo C.H."/>
            <person name="Loper J.E."/>
            <person name="Grunwald N.J."/>
            <person name="Putnam M.L."/>
            <person name="Chang J.H."/>
        </authorList>
    </citation>
    <scope>NUCLEOTIDE SEQUENCE</scope>
    <source>
        <strain evidence="1">17-1853-1a</strain>
    </source>
</reference>
<gene>
    <name evidence="1" type="ORF">G6M46_11775</name>
</gene>